<dbReference type="GO" id="GO:0020037">
    <property type="term" value="F:heme binding"/>
    <property type="evidence" value="ECO:0007669"/>
    <property type="project" value="InterPro"/>
</dbReference>
<dbReference type="PROSITE" id="PS51007">
    <property type="entry name" value="CYTC"/>
    <property type="match status" value="2"/>
</dbReference>
<dbReference type="GO" id="GO:0009055">
    <property type="term" value="F:electron transfer activity"/>
    <property type="evidence" value="ECO:0007669"/>
    <property type="project" value="InterPro"/>
</dbReference>
<dbReference type="InterPro" id="IPR051459">
    <property type="entry name" value="Cytochrome_c-type_DH"/>
</dbReference>
<keyword evidence="8" id="KW-1185">Reference proteome</keyword>
<dbReference type="KEGG" id="oho:Oweho_1617"/>
<evidence type="ECO:0000256" key="4">
    <source>
        <dbReference type="PROSITE-ProRule" id="PRU00433"/>
    </source>
</evidence>
<proteinExistence type="predicted"/>
<dbReference type="STRING" id="926562.Oweho_1617"/>
<evidence type="ECO:0000256" key="5">
    <source>
        <dbReference type="SAM" id="Phobius"/>
    </source>
</evidence>
<protein>
    <submittedName>
        <fullName evidence="7">Cytochrome c</fullName>
    </submittedName>
</protein>
<dbReference type="AlphaFoldDB" id="G8QZH8"/>
<dbReference type="InterPro" id="IPR009056">
    <property type="entry name" value="Cyt_c-like_dom"/>
</dbReference>
<keyword evidence="5" id="KW-0472">Membrane</keyword>
<dbReference type="PANTHER" id="PTHR35008:SF8">
    <property type="entry name" value="ALCOHOL DEHYDROGENASE CYTOCHROME C SUBUNIT"/>
    <property type="match status" value="1"/>
</dbReference>
<dbReference type="RefSeq" id="WP_014201962.1">
    <property type="nucleotide sequence ID" value="NC_016599.1"/>
</dbReference>
<dbReference type="Proteomes" id="UP000005631">
    <property type="component" value="Chromosome"/>
</dbReference>
<dbReference type="GO" id="GO:0046872">
    <property type="term" value="F:metal ion binding"/>
    <property type="evidence" value="ECO:0007669"/>
    <property type="project" value="UniProtKB-KW"/>
</dbReference>
<sequence>MRILKIIGVLCVLITLVLLGGFIYVKTALPNVGDAPDLVIESTPERLEHGRYLANSVMGCMDCHAQRDFSLFAGPVVEGTRGAGGEHWGHHNGFDGELVAPNITPYALKDWTDGEIYRAITMGVDRDGNALFPIMPYLRYGQLADEDIYSVIAYLRSTPPVVSVIPKRELDFPLNLIVNTIPMKQEQKMEKTTVANRIAHGKYMLTAAACAECHTPQEKGEFITELELAGGFEFVMPNGVVCRSANLTPCKETGIGMWSSQEFVDRFNAYGENFVPHKVGKGEYNTIMPWGYYAYMKDEDLEAIYAYLQTLESNRHSVAKYSVVTLEE</sequence>
<evidence type="ECO:0000256" key="3">
    <source>
        <dbReference type="ARBA" id="ARBA00023004"/>
    </source>
</evidence>
<gene>
    <name evidence="7" type="ordered locus">Oweho_1617</name>
</gene>
<dbReference type="eggNOG" id="COG2010">
    <property type="taxonomic scope" value="Bacteria"/>
</dbReference>
<keyword evidence="2 4" id="KW-0479">Metal-binding</keyword>
<dbReference type="HOGENOM" id="CLU_028594_2_0_10"/>
<feature type="domain" description="Cytochrome c" evidence="6">
    <location>
        <begin position="196"/>
        <end position="312"/>
    </location>
</feature>
<feature type="transmembrane region" description="Helical" evidence="5">
    <location>
        <begin position="7"/>
        <end position="25"/>
    </location>
</feature>
<dbReference type="EMBL" id="CP003156">
    <property type="protein sequence ID" value="AEV32606.1"/>
    <property type="molecule type" value="Genomic_DNA"/>
</dbReference>
<dbReference type="Pfam" id="PF00034">
    <property type="entry name" value="Cytochrom_C"/>
    <property type="match status" value="1"/>
</dbReference>
<feature type="domain" description="Cytochrome c" evidence="6">
    <location>
        <begin position="45"/>
        <end position="159"/>
    </location>
</feature>
<keyword evidence="3 4" id="KW-0408">Iron</keyword>
<evidence type="ECO:0000256" key="1">
    <source>
        <dbReference type="ARBA" id="ARBA00022617"/>
    </source>
</evidence>
<dbReference type="OrthoDB" id="9809720at2"/>
<keyword evidence="5" id="KW-1133">Transmembrane helix</keyword>
<organism evidence="7 8">
    <name type="scientific">Owenweeksia hongkongensis (strain DSM 17368 / CIP 108786 / JCM 12287 / NRRL B-23963 / UST20020801)</name>
    <dbReference type="NCBI Taxonomy" id="926562"/>
    <lineage>
        <taxon>Bacteria</taxon>
        <taxon>Pseudomonadati</taxon>
        <taxon>Bacteroidota</taxon>
        <taxon>Flavobacteriia</taxon>
        <taxon>Flavobacteriales</taxon>
        <taxon>Owenweeksiaceae</taxon>
        <taxon>Owenweeksia</taxon>
    </lineage>
</organism>
<name>G8QZH8_OWEHD</name>
<keyword evidence="1 4" id="KW-0349">Heme</keyword>
<evidence type="ECO:0000313" key="7">
    <source>
        <dbReference type="EMBL" id="AEV32606.1"/>
    </source>
</evidence>
<dbReference type="Gene3D" id="1.10.760.10">
    <property type="entry name" value="Cytochrome c-like domain"/>
    <property type="match status" value="2"/>
</dbReference>
<evidence type="ECO:0000313" key="8">
    <source>
        <dbReference type="Proteomes" id="UP000005631"/>
    </source>
</evidence>
<dbReference type="SUPFAM" id="SSF46626">
    <property type="entry name" value="Cytochrome c"/>
    <property type="match status" value="2"/>
</dbReference>
<dbReference type="PANTHER" id="PTHR35008">
    <property type="entry name" value="BLL4482 PROTEIN-RELATED"/>
    <property type="match status" value="1"/>
</dbReference>
<dbReference type="PATRIC" id="fig|926562.3.peg.1618"/>
<evidence type="ECO:0000259" key="6">
    <source>
        <dbReference type="PROSITE" id="PS51007"/>
    </source>
</evidence>
<evidence type="ECO:0000256" key="2">
    <source>
        <dbReference type="ARBA" id="ARBA00022723"/>
    </source>
</evidence>
<reference evidence="7 8" key="1">
    <citation type="journal article" date="2012" name="Stand. Genomic Sci.">
        <title>Genome sequence of the orange-pigmented seawater bacterium Owenweeksia hongkongensis type strain (UST20020801(T)).</title>
        <authorList>
            <person name="Riedel T."/>
            <person name="Held B."/>
            <person name="Nolan M."/>
            <person name="Lucas S."/>
            <person name="Lapidus A."/>
            <person name="Tice H."/>
            <person name="Del Rio T.G."/>
            <person name="Cheng J.F."/>
            <person name="Han C."/>
            <person name="Tapia R."/>
            <person name="Goodwin L.A."/>
            <person name="Pitluck S."/>
            <person name="Liolios K."/>
            <person name="Mavromatis K."/>
            <person name="Pagani I."/>
            <person name="Ivanova N."/>
            <person name="Mikhailova N."/>
            <person name="Pati A."/>
            <person name="Chen A."/>
            <person name="Palaniappan K."/>
            <person name="Rohde M."/>
            <person name="Tindall B.J."/>
            <person name="Detter J.C."/>
            <person name="Goker M."/>
            <person name="Woyke T."/>
            <person name="Bristow J."/>
            <person name="Eisen J.A."/>
            <person name="Markowitz V."/>
            <person name="Hugenholtz P."/>
            <person name="Klenk H.P."/>
            <person name="Kyrpides N.C."/>
        </authorList>
    </citation>
    <scope>NUCLEOTIDE SEQUENCE</scope>
    <source>
        <strain evidence="8">DSM 17368 / JCM 12287 / NRRL B-23963</strain>
    </source>
</reference>
<accession>G8QZH8</accession>
<keyword evidence="5" id="KW-0812">Transmembrane</keyword>
<dbReference type="InterPro" id="IPR036909">
    <property type="entry name" value="Cyt_c-like_dom_sf"/>
</dbReference>